<dbReference type="GO" id="GO:0005762">
    <property type="term" value="C:mitochondrial large ribosomal subunit"/>
    <property type="evidence" value="ECO:0007669"/>
    <property type="project" value="TreeGrafter"/>
</dbReference>
<keyword evidence="2 4" id="KW-0689">Ribosomal protein</keyword>
<dbReference type="SUPFAM" id="SSF56808">
    <property type="entry name" value="Ribosomal protein L1"/>
    <property type="match status" value="1"/>
</dbReference>
<organism evidence="4">
    <name type="scientific">Phaffia rhodozyma</name>
    <name type="common">Yeast</name>
    <name type="synonym">Xanthophyllomyces dendrorhous</name>
    <dbReference type="NCBI Taxonomy" id="264483"/>
    <lineage>
        <taxon>Eukaryota</taxon>
        <taxon>Fungi</taxon>
        <taxon>Dikarya</taxon>
        <taxon>Basidiomycota</taxon>
        <taxon>Agaricomycotina</taxon>
        <taxon>Tremellomycetes</taxon>
        <taxon>Cystofilobasidiales</taxon>
        <taxon>Mrakiaceae</taxon>
        <taxon>Phaffia</taxon>
    </lineage>
</organism>
<evidence type="ECO:0000256" key="2">
    <source>
        <dbReference type="ARBA" id="ARBA00022980"/>
    </source>
</evidence>
<dbReference type="AlphaFoldDB" id="A0A0F7SEI2"/>
<dbReference type="InterPro" id="IPR028364">
    <property type="entry name" value="Ribosomal_uL1/biogenesis"/>
</dbReference>
<dbReference type="GO" id="GO:0003723">
    <property type="term" value="F:RNA binding"/>
    <property type="evidence" value="ECO:0007669"/>
    <property type="project" value="InterPro"/>
</dbReference>
<comment type="similarity">
    <text evidence="1">Belongs to the universal ribosomal protein uL1 family.</text>
</comment>
<sequence>MSAIFRCAANARLPVSSFRASSMNVVNSSIVRNFSMSSVRDASKKKAKIVFSEDSMSLEEAFNTLKSWEVGRPWSGIDVQLSVELDKKKPSMRGRLNFPRDPSTKPPVLLMFCEPHQVQEALDAGATYAGGVELFSKLLDGEIPIPSQAFSTARFHHNIMTDKTLVRFLGTKGILPAEKRGTVVNDVTTAISNNLGALDWKVSKTGDVAAAIARPDWQYPDVEANVLAFLEAVRRSGMSGGASFDISSPKLTVVTKMYLHSTQGPGIEINDILLRSR</sequence>
<dbReference type="InterPro" id="IPR016095">
    <property type="entry name" value="Ribosomal_uL1_3-a/b-sand"/>
</dbReference>
<evidence type="ECO:0000256" key="3">
    <source>
        <dbReference type="ARBA" id="ARBA00023274"/>
    </source>
</evidence>
<dbReference type="PANTHER" id="PTHR36427">
    <property type="entry name" value="54S RIBOSOMAL PROTEIN L1, MITOCHONDRIAL"/>
    <property type="match status" value="1"/>
</dbReference>
<keyword evidence="3" id="KW-0687">Ribonucleoprotein</keyword>
<dbReference type="EMBL" id="LN483167">
    <property type="protein sequence ID" value="CDZ96806.1"/>
    <property type="molecule type" value="Genomic_DNA"/>
</dbReference>
<dbReference type="PANTHER" id="PTHR36427:SF3">
    <property type="entry name" value="LARGE RIBOSOMAL SUBUNIT PROTEIN UL1M"/>
    <property type="match status" value="1"/>
</dbReference>
<dbReference type="GO" id="GO:0003735">
    <property type="term" value="F:structural constituent of ribosome"/>
    <property type="evidence" value="ECO:0007669"/>
    <property type="project" value="InterPro"/>
</dbReference>
<dbReference type="GO" id="GO:0006412">
    <property type="term" value="P:translation"/>
    <property type="evidence" value="ECO:0007669"/>
    <property type="project" value="InterPro"/>
</dbReference>
<evidence type="ECO:0000313" key="4">
    <source>
        <dbReference type="EMBL" id="CDZ96806.1"/>
    </source>
</evidence>
<name>A0A0F7SEI2_PHARH</name>
<dbReference type="Pfam" id="PF00687">
    <property type="entry name" value="Ribosomal_L1"/>
    <property type="match status" value="1"/>
</dbReference>
<dbReference type="Gene3D" id="3.30.190.20">
    <property type="match status" value="1"/>
</dbReference>
<reference evidence="4" key="1">
    <citation type="submission" date="2014-08" db="EMBL/GenBank/DDBJ databases">
        <authorList>
            <person name="Sharma Rahul"/>
            <person name="Thines Marco"/>
        </authorList>
    </citation>
    <scope>NUCLEOTIDE SEQUENCE</scope>
</reference>
<evidence type="ECO:0000256" key="1">
    <source>
        <dbReference type="ARBA" id="ARBA00010531"/>
    </source>
</evidence>
<dbReference type="InterPro" id="IPR002143">
    <property type="entry name" value="Ribosomal_uL1"/>
</dbReference>
<dbReference type="InterPro" id="IPR023674">
    <property type="entry name" value="Ribosomal_uL1-like"/>
</dbReference>
<proteinExistence type="inferred from homology"/>
<dbReference type="Gene3D" id="3.40.50.790">
    <property type="match status" value="1"/>
</dbReference>
<accession>A0A0F7SEI2</accession>
<dbReference type="PIRSF" id="PIRSF002155">
    <property type="entry name" value="Ribosomal_L1"/>
    <property type="match status" value="1"/>
</dbReference>
<protein>
    <submittedName>
        <fullName evidence="4">50S ribosomal protein L1</fullName>
    </submittedName>
</protein>